<dbReference type="InterPro" id="IPR050563">
    <property type="entry name" value="4-hydroxybenzoyl-CoA_TE"/>
</dbReference>
<reference evidence="1 2" key="1">
    <citation type="submission" date="2019-07" db="EMBL/GenBank/DDBJ databases">
        <title>Caenimonas sedimenti sp. nov., isolated from activated sludge.</title>
        <authorList>
            <person name="Xu J."/>
        </authorList>
    </citation>
    <scope>NUCLEOTIDE SEQUENCE [LARGE SCALE GENOMIC DNA]</scope>
    <source>
        <strain evidence="1 2">HX-9-20</strain>
    </source>
</reference>
<dbReference type="Gene3D" id="3.10.129.10">
    <property type="entry name" value="Hotdog Thioesterase"/>
    <property type="match status" value="2"/>
</dbReference>
<dbReference type="SUPFAM" id="SSF54637">
    <property type="entry name" value="Thioesterase/thiol ester dehydrase-isomerase"/>
    <property type="match status" value="2"/>
</dbReference>
<dbReference type="AlphaFoldDB" id="A0A562ZT86"/>
<dbReference type="CDD" id="cd00586">
    <property type="entry name" value="4HBT"/>
    <property type="match status" value="1"/>
</dbReference>
<dbReference type="GO" id="GO:0047617">
    <property type="term" value="F:fatty acyl-CoA hydrolase activity"/>
    <property type="evidence" value="ECO:0007669"/>
    <property type="project" value="TreeGrafter"/>
</dbReference>
<dbReference type="PANTHER" id="PTHR31793">
    <property type="entry name" value="4-HYDROXYBENZOYL-COA THIOESTERASE FAMILY MEMBER"/>
    <property type="match status" value="1"/>
</dbReference>
<proteinExistence type="predicted"/>
<evidence type="ECO:0000313" key="1">
    <source>
        <dbReference type="EMBL" id="TWO71354.1"/>
    </source>
</evidence>
<dbReference type="RefSeq" id="WP_145892966.1">
    <property type="nucleotide sequence ID" value="NZ_VOBQ01000008.1"/>
</dbReference>
<dbReference type="PANTHER" id="PTHR31793:SF2">
    <property type="entry name" value="BLR1345 PROTEIN"/>
    <property type="match status" value="1"/>
</dbReference>
<name>A0A562ZT86_9BURK</name>
<organism evidence="1 2">
    <name type="scientific">Caenimonas sedimenti</name>
    <dbReference type="NCBI Taxonomy" id="2596921"/>
    <lineage>
        <taxon>Bacteria</taxon>
        <taxon>Pseudomonadati</taxon>
        <taxon>Pseudomonadota</taxon>
        <taxon>Betaproteobacteria</taxon>
        <taxon>Burkholderiales</taxon>
        <taxon>Comamonadaceae</taxon>
        <taxon>Caenimonas</taxon>
    </lineage>
</organism>
<dbReference type="InterPro" id="IPR029069">
    <property type="entry name" value="HotDog_dom_sf"/>
</dbReference>
<accession>A0A562ZT86</accession>
<keyword evidence="2" id="KW-1185">Reference proteome</keyword>
<evidence type="ECO:0000313" key="2">
    <source>
        <dbReference type="Proteomes" id="UP000318199"/>
    </source>
</evidence>
<dbReference type="EMBL" id="VOBQ01000008">
    <property type="protein sequence ID" value="TWO71354.1"/>
    <property type="molecule type" value="Genomic_DNA"/>
</dbReference>
<dbReference type="OrthoDB" id="7597365at2"/>
<dbReference type="Pfam" id="PF13279">
    <property type="entry name" value="4HBT_2"/>
    <property type="match status" value="2"/>
</dbReference>
<protein>
    <submittedName>
        <fullName evidence="1">Thioesterase</fullName>
    </submittedName>
</protein>
<gene>
    <name evidence="1" type="ORF">FN976_10545</name>
</gene>
<sequence length="300" mass="32644">MSVPTFITGRGAINLWECDQWGHLNVQFYLAKASDAQAHLIAHLGLVPSRLRNSAGSLMPATDRALFKRELRAGDIYFIRSGIRAVAADGTLEIASRMVNQETGIESAAFETRLRWVGPDRTTPLPWPGDVAAAAAKLAGELGELRRPQPMASLLPAQRQLERLLLTYRGSVEAWECDSDGVAPPRAHIARFNDAITHLFRAMKIDRAELFVSGLGSAALDYDIAYHRPLRSGTAVEIRSGMLALSDKVYHLVHCILDSASGERITTIVVAALFFDLAARKSVPIPAAVRAEAQRLLAGA</sequence>
<comment type="caution">
    <text evidence="1">The sequence shown here is derived from an EMBL/GenBank/DDBJ whole genome shotgun (WGS) entry which is preliminary data.</text>
</comment>
<dbReference type="Proteomes" id="UP000318199">
    <property type="component" value="Unassembled WGS sequence"/>
</dbReference>